<protein>
    <submittedName>
        <fullName evidence="1">Uncharacterized protein</fullName>
    </submittedName>
</protein>
<dbReference type="EMBL" id="MW980071">
    <property type="protein sequence ID" value="QXV74675.1"/>
    <property type="molecule type" value="Genomic_DNA"/>
</dbReference>
<sequence>MWNIHVSKWTGKITFWFDDGESIPDVQHIETLGL</sequence>
<dbReference type="RefSeq" id="YP_010658213.1">
    <property type="nucleotide sequence ID" value="NC_070855.1"/>
</dbReference>
<reference evidence="1 2" key="1">
    <citation type="submission" date="2021-04" db="EMBL/GenBank/DDBJ databases">
        <title>The Hidden Diversity of Double-Stranded DNA Phages in the Symbiotic Bacterium Rhizobium.</title>
        <authorList>
            <person name="Santamaria R.I."/>
            <person name="Bustos P."/>
            <person name="Cauwenberghe J.V."/>
            <person name="Gonzalez V."/>
        </authorList>
    </citation>
    <scope>NUCLEOTIDE SEQUENCE [LARGE SCALE GENOMIC DNA]</scope>
</reference>
<evidence type="ECO:0000313" key="1">
    <source>
        <dbReference type="EMBL" id="QXV74675.1"/>
    </source>
</evidence>
<dbReference type="GeneID" id="77934156"/>
<dbReference type="Proteomes" id="UP000828722">
    <property type="component" value="Segment"/>
</dbReference>
<accession>A0AAE8AVW1</accession>
<name>A0AAE8AVW1_9CAUD</name>
<organism evidence="1 2">
    <name type="scientific">Rhizobium phage RHEph22</name>
    <dbReference type="NCBI Taxonomy" id="2836135"/>
    <lineage>
        <taxon>Viruses</taxon>
        <taxon>Duplodnaviria</taxon>
        <taxon>Heunggongvirae</taxon>
        <taxon>Uroviricota</taxon>
        <taxon>Caudoviricetes</taxon>
        <taxon>Schitoviridae</taxon>
        <taxon>Demetervirinae</taxon>
        <taxon>Acanvirus</taxon>
        <taxon>Acanvirus Rheph22</taxon>
    </lineage>
</organism>
<dbReference type="KEGG" id="vg:77934156"/>
<proteinExistence type="predicted"/>
<evidence type="ECO:0000313" key="2">
    <source>
        <dbReference type="Proteomes" id="UP000828722"/>
    </source>
</evidence>
<keyword evidence="2" id="KW-1185">Reference proteome</keyword>